<evidence type="ECO:0000313" key="4">
    <source>
        <dbReference type="Proteomes" id="UP001160142"/>
    </source>
</evidence>
<dbReference type="SUPFAM" id="SSF53383">
    <property type="entry name" value="PLP-dependent transferases"/>
    <property type="match status" value="1"/>
</dbReference>
<proteinExistence type="inferred from homology"/>
<evidence type="ECO:0000256" key="2">
    <source>
        <dbReference type="RuleBase" id="RU004508"/>
    </source>
</evidence>
<protein>
    <submittedName>
        <fullName evidence="3">dTDP-4-amino-4,6-dideoxygalactose transaminase</fullName>
    </submittedName>
</protein>
<evidence type="ECO:0000256" key="1">
    <source>
        <dbReference type="ARBA" id="ARBA00001933"/>
    </source>
</evidence>
<dbReference type="Gene3D" id="3.40.640.10">
    <property type="entry name" value="Type I PLP-dependent aspartate aminotransferase-like (Major domain)"/>
    <property type="match status" value="1"/>
</dbReference>
<keyword evidence="2" id="KW-0663">Pyridoxal phosphate</keyword>
<dbReference type="Pfam" id="PF01041">
    <property type="entry name" value="DegT_DnrJ_EryC1"/>
    <property type="match status" value="1"/>
</dbReference>
<comment type="caution">
    <text evidence="3">The sequence shown here is derived from an EMBL/GenBank/DDBJ whole genome shotgun (WGS) entry which is preliminary data.</text>
</comment>
<sequence length="412" mass="44645">MPIPFSLPLIDDDVIAEVNDALTNTGWLTTGPKVRQLETEIGAITGTPVLCVNSWTSGAMLMLRWFGIGPGDEVVIPAYTYSATALCAMNIGATVVMVDVLDDFTMDPEKLRAAITPRTKAVIPVDIGGWPADYDTIRSMVEASAADFTPSTPRQEQLARPLIVSDAAHSIGATYKGRPNGQWADATVFSLHSVKNVTTGEGGAIALNLPAPFDNESELGFLRAFSLNGQNKSAFEKNQTGAWRYDIVDQGLKVNLPDLNAAVGLAQIRKYESQLLPDRRAKFDLYQQAFAQDDWAILPPVRDENHNSSCHLYLLRIAGADEERRDRIIAHLSAAGIGVNVHYIPMAMLTLFRERGYDIADYPKTYELYANEITLPLYNTLTEEQIAEVVAGVRAAVAATAGDGTEGAAGTA</sequence>
<dbReference type="PIRSF" id="PIRSF000390">
    <property type="entry name" value="PLP_StrS"/>
    <property type="match status" value="1"/>
</dbReference>
<dbReference type="Gene3D" id="3.90.1150.10">
    <property type="entry name" value="Aspartate Aminotransferase, domain 1"/>
    <property type="match status" value="1"/>
</dbReference>
<dbReference type="PANTHER" id="PTHR30244:SF34">
    <property type="entry name" value="DTDP-4-AMINO-4,6-DIDEOXYGALACTOSE TRANSAMINASE"/>
    <property type="match status" value="1"/>
</dbReference>
<evidence type="ECO:0000313" key="3">
    <source>
        <dbReference type="EMBL" id="MDH6180258.1"/>
    </source>
</evidence>
<dbReference type="CDD" id="cd00616">
    <property type="entry name" value="AHBA_syn"/>
    <property type="match status" value="1"/>
</dbReference>
<dbReference type="Proteomes" id="UP001160142">
    <property type="component" value="Unassembled WGS sequence"/>
</dbReference>
<keyword evidence="4" id="KW-1185">Reference proteome</keyword>
<comment type="cofactor">
    <cofactor evidence="1">
        <name>pyridoxal 5'-phosphate</name>
        <dbReference type="ChEBI" id="CHEBI:597326"/>
    </cofactor>
</comment>
<dbReference type="InterPro" id="IPR015424">
    <property type="entry name" value="PyrdxlP-dep_Trfase"/>
</dbReference>
<reference evidence="3 4" key="1">
    <citation type="submission" date="2023-04" db="EMBL/GenBank/DDBJ databases">
        <title>Genome Encyclopedia of Bacteria and Archaea VI: Functional Genomics of Type Strains.</title>
        <authorList>
            <person name="Whitman W."/>
        </authorList>
    </citation>
    <scope>NUCLEOTIDE SEQUENCE [LARGE SCALE GENOMIC DNA]</scope>
    <source>
        <strain evidence="3 4">SG_E_30_P1</strain>
    </source>
</reference>
<dbReference type="InterPro" id="IPR000653">
    <property type="entry name" value="DegT/StrS_aminotransferase"/>
</dbReference>
<comment type="similarity">
    <text evidence="2">Belongs to the DegT/DnrJ/EryC1 family.</text>
</comment>
<dbReference type="RefSeq" id="WP_322132621.1">
    <property type="nucleotide sequence ID" value="NZ_CP085036.1"/>
</dbReference>
<accession>A0ABT6KJT7</accession>
<dbReference type="EMBL" id="JARXVQ010000001">
    <property type="protein sequence ID" value="MDH6180258.1"/>
    <property type="molecule type" value="Genomic_DNA"/>
</dbReference>
<dbReference type="PANTHER" id="PTHR30244">
    <property type="entry name" value="TRANSAMINASE"/>
    <property type="match status" value="1"/>
</dbReference>
<dbReference type="InterPro" id="IPR015422">
    <property type="entry name" value="PyrdxlP-dep_Trfase_small"/>
</dbReference>
<name>A0ABT6KJT7_9MICO</name>
<dbReference type="InterPro" id="IPR015421">
    <property type="entry name" value="PyrdxlP-dep_Trfase_major"/>
</dbReference>
<gene>
    <name evidence="3" type="ORF">M2152_000440</name>
</gene>
<organism evidence="3 4">
    <name type="scientific">Antiquaquibacter oligotrophicus</name>
    <dbReference type="NCBI Taxonomy" id="2880260"/>
    <lineage>
        <taxon>Bacteria</taxon>
        <taxon>Bacillati</taxon>
        <taxon>Actinomycetota</taxon>
        <taxon>Actinomycetes</taxon>
        <taxon>Micrococcales</taxon>
        <taxon>Microbacteriaceae</taxon>
        <taxon>Antiquaquibacter</taxon>
    </lineage>
</organism>